<dbReference type="Proteomes" id="UP000324222">
    <property type="component" value="Unassembled WGS sequence"/>
</dbReference>
<reference evidence="1 2" key="1">
    <citation type="submission" date="2019-05" db="EMBL/GenBank/DDBJ databases">
        <title>Another draft genome of Portunus trituberculatus and its Hox gene families provides insights of decapod evolution.</title>
        <authorList>
            <person name="Jeong J.-H."/>
            <person name="Song I."/>
            <person name="Kim S."/>
            <person name="Choi T."/>
            <person name="Kim D."/>
            <person name="Ryu S."/>
            <person name="Kim W."/>
        </authorList>
    </citation>
    <scope>NUCLEOTIDE SEQUENCE [LARGE SCALE GENOMIC DNA]</scope>
    <source>
        <tissue evidence="1">Muscle</tissue>
    </source>
</reference>
<sequence length="209" mass="21284">MFIWNHCLLLSVGSCPTREVAESLLARAGTGGELGRRVFSWLGVDTTSSLLEGAMGGRRRGVGGREVDRHLAEESPLAEGGLEFGRKVGWGSSGSVSEESALCILFSTVGIGGLEGREATSALASLVSGELSMLAVAAGASVLHGPVSFRMRAGTGGEEERTAGGGWLSIGCSERGLWPPEGGPCSSSALASFPSISGGGARKWGDTGD</sequence>
<evidence type="ECO:0000313" key="2">
    <source>
        <dbReference type="Proteomes" id="UP000324222"/>
    </source>
</evidence>
<evidence type="ECO:0000313" key="1">
    <source>
        <dbReference type="EMBL" id="MPC26859.1"/>
    </source>
</evidence>
<name>A0A5B7E0C5_PORTR</name>
<organism evidence="1 2">
    <name type="scientific">Portunus trituberculatus</name>
    <name type="common">Swimming crab</name>
    <name type="synonym">Neptunus trituberculatus</name>
    <dbReference type="NCBI Taxonomy" id="210409"/>
    <lineage>
        <taxon>Eukaryota</taxon>
        <taxon>Metazoa</taxon>
        <taxon>Ecdysozoa</taxon>
        <taxon>Arthropoda</taxon>
        <taxon>Crustacea</taxon>
        <taxon>Multicrustacea</taxon>
        <taxon>Malacostraca</taxon>
        <taxon>Eumalacostraca</taxon>
        <taxon>Eucarida</taxon>
        <taxon>Decapoda</taxon>
        <taxon>Pleocyemata</taxon>
        <taxon>Brachyura</taxon>
        <taxon>Eubrachyura</taxon>
        <taxon>Portunoidea</taxon>
        <taxon>Portunidae</taxon>
        <taxon>Portuninae</taxon>
        <taxon>Portunus</taxon>
    </lineage>
</organism>
<keyword evidence="2" id="KW-1185">Reference proteome</keyword>
<accession>A0A5B7E0C5</accession>
<comment type="caution">
    <text evidence="1">The sequence shown here is derived from an EMBL/GenBank/DDBJ whole genome shotgun (WGS) entry which is preliminary data.</text>
</comment>
<protein>
    <submittedName>
        <fullName evidence="1">Uncharacterized protein</fullName>
    </submittedName>
</protein>
<proteinExistence type="predicted"/>
<gene>
    <name evidence="1" type="ORF">E2C01_020010</name>
</gene>
<dbReference type="EMBL" id="VSRR010001662">
    <property type="protein sequence ID" value="MPC26859.1"/>
    <property type="molecule type" value="Genomic_DNA"/>
</dbReference>
<dbReference type="AlphaFoldDB" id="A0A5B7E0C5"/>